<dbReference type="AlphaFoldDB" id="A0A6L2NBM3"/>
<feature type="region of interest" description="Disordered" evidence="1">
    <location>
        <begin position="298"/>
        <end position="334"/>
    </location>
</feature>
<protein>
    <submittedName>
        <fullName evidence="2">Uncharacterized protein</fullName>
    </submittedName>
</protein>
<name>A0A6L2NBM3_TANCI</name>
<dbReference type="PANTHER" id="PTHR39104">
    <property type="entry name" value="AMINO ACID-LIGASE"/>
    <property type="match status" value="1"/>
</dbReference>
<organism evidence="2">
    <name type="scientific">Tanacetum cinerariifolium</name>
    <name type="common">Dalmatian daisy</name>
    <name type="synonym">Chrysanthemum cinerariifolium</name>
    <dbReference type="NCBI Taxonomy" id="118510"/>
    <lineage>
        <taxon>Eukaryota</taxon>
        <taxon>Viridiplantae</taxon>
        <taxon>Streptophyta</taxon>
        <taxon>Embryophyta</taxon>
        <taxon>Tracheophyta</taxon>
        <taxon>Spermatophyta</taxon>
        <taxon>Magnoliopsida</taxon>
        <taxon>eudicotyledons</taxon>
        <taxon>Gunneridae</taxon>
        <taxon>Pentapetalae</taxon>
        <taxon>asterids</taxon>
        <taxon>campanulids</taxon>
        <taxon>Asterales</taxon>
        <taxon>Asteraceae</taxon>
        <taxon>Asteroideae</taxon>
        <taxon>Anthemideae</taxon>
        <taxon>Anthemidinae</taxon>
        <taxon>Tanacetum</taxon>
    </lineage>
</organism>
<gene>
    <name evidence="2" type="ORF">Tci_055611</name>
</gene>
<dbReference type="EMBL" id="BKCJ010008720">
    <property type="protein sequence ID" value="GEU83633.1"/>
    <property type="molecule type" value="Genomic_DNA"/>
</dbReference>
<evidence type="ECO:0000256" key="1">
    <source>
        <dbReference type="SAM" id="MobiDB-lite"/>
    </source>
</evidence>
<proteinExistence type="predicted"/>
<sequence length="407" mass="45959">MLVAVFPFSSKVITLCHLPLQNAYCQTQPKMGERGVKEKQHSSANDTIKDIVVVSSVVAELDYGNNKGTLEGNVGKAPISSTVDLKIVTGEPSRKSVNFRTLIAPAWNRADVAISLKSIQSISERYANRVYGFLFGKRVAYLVVDNYVKNTWSRYGLVKFMLNSSNELFFFKFSSKDGIFQGPQLHLALDTTRKRKHITRTNRRLANSQCHNQKWIYRTISIPFLERVLKAKPKTLRDAWESLEKIFTRGLKTVELVVELRGLDIGDLSIDAYFRKIDAIASRLSNLSFNVTDEDLGPHGLTNGIPSTKSHIEESRSSKKTKVKDPDTDRGSRKSFISNAYNLKRRQEDILTSLKKLKVDESGLTTRESTRSVSLVKTGIPCSFLGVNMKRMREDEMVLPSSCKKIR</sequence>
<accession>A0A6L2NBM3</accession>
<feature type="compositionally biased region" description="Basic and acidic residues" evidence="1">
    <location>
        <begin position="310"/>
        <end position="332"/>
    </location>
</feature>
<comment type="caution">
    <text evidence="2">The sequence shown here is derived from an EMBL/GenBank/DDBJ whole genome shotgun (WGS) entry which is preliminary data.</text>
</comment>
<dbReference type="PANTHER" id="PTHR39104:SF1">
    <property type="entry name" value="AMINO ACID-LIGASE"/>
    <property type="match status" value="1"/>
</dbReference>
<evidence type="ECO:0000313" key="2">
    <source>
        <dbReference type="EMBL" id="GEU83633.1"/>
    </source>
</evidence>
<reference evidence="2" key="1">
    <citation type="journal article" date="2019" name="Sci. Rep.">
        <title>Draft genome of Tanacetum cinerariifolium, the natural source of mosquito coil.</title>
        <authorList>
            <person name="Yamashiro T."/>
            <person name="Shiraishi A."/>
            <person name="Satake H."/>
            <person name="Nakayama K."/>
        </authorList>
    </citation>
    <scope>NUCLEOTIDE SEQUENCE</scope>
</reference>